<evidence type="ECO:0000259" key="18">
    <source>
        <dbReference type="Pfam" id="PF04757"/>
    </source>
</evidence>
<evidence type="ECO:0000256" key="5">
    <source>
        <dbReference type="ARBA" id="ARBA00022679"/>
    </source>
</evidence>
<keyword evidence="10" id="KW-0862">Zinc</keyword>
<dbReference type="EC" id="2.3.2.36" evidence="17"/>
<evidence type="ECO:0000313" key="19">
    <source>
        <dbReference type="EMBL" id="KAK6175282.1"/>
    </source>
</evidence>
<evidence type="ECO:0000256" key="15">
    <source>
        <dbReference type="ARBA" id="ARBA00032511"/>
    </source>
</evidence>
<dbReference type="PANTHER" id="PTHR48178">
    <property type="entry name" value="PEROXISOME BIOGENESIS FACTOR 2"/>
    <property type="match status" value="1"/>
</dbReference>
<evidence type="ECO:0000256" key="17">
    <source>
        <dbReference type="ARBA" id="ARBA00034523"/>
    </source>
</evidence>
<keyword evidence="6" id="KW-0812">Transmembrane</keyword>
<dbReference type="GO" id="GO:0016558">
    <property type="term" value="P:protein import into peroxisome matrix"/>
    <property type="evidence" value="ECO:0007669"/>
    <property type="project" value="InterPro"/>
</dbReference>
<keyword evidence="8" id="KW-0863">Zinc-finger</keyword>
<evidence type="ECO:0000256" key="12">
    <source>
        <dbReference type="ARBA" id="ARBA00022989"/>
    </source>
</evidence>
<reference evidence="19 20" key="1">
    <citation type="submission" date="2024-01" db="EMBL/GenBank/DDBJ databases">
        <title>The genome of the rayed Mediterranean limpet Patella caerulea (Linnaeus, 1758).</title>
        <authorList>
            <person name="Anh-Thu Weber A."/>
            <person name="Halstead-Nussloch G."/>
        </authorList>
    </citation>
    <scope>NUCLEOTIDE SEQUENCE [LARGE SCALE GENOMIC DNA]</scope>
    <source>
        <strain evidence="19">AATW-2023a</strain>
        <tissue evidence="19">Whole specimen</tissue>
    </source>
</reference>
<dbReference type="Proteomes" id="UP001347796">
    <property type="component" value="Unassembled WGS sequence"/>
</dbReference>
<comment type="pathway">
    <text evidence="2">Protein modification; protein ubiquitination.</text>
</comment>
<evidence type="ECO:0000256" key="10">
    <source>
        <dbReference type="ARBA" id="ARBA00022833"/>
    </source>
</evidence>
<evidence type="ECO:0000256" key="11">
    <source>
        <dbReference type="ARBA" id="ARBA00022927"/>
    </source>
</evidence>
<dbReference type="Pfam" id="PF04757">
    <property type="entry name" value="Pex2_Pex12"/>
    <property type="match status" value="1"/>
</dbReference>
<organism evidence="19 20">
    <name type="scientific">Patella caerulea</name>
    <name type="common">Rayed Mediterranean limpet</name>
    <dbReference type="NCBI Taxonomy" id="87958"/>
    <lineage>
        <taxon>Eukaryota</taxon>
        <taxon>Metazoa</taxon>
        <taxon>Spiralia</taxon>
        <taxon>Lophotrochozoa</taxon>
        <taxon>Mollusca</taxon>
        <taxon>Gastropoda</taxon>
        <taxon>Patellogastropoda</taxon>
        <taxon>Patelloidea</taxon>
        <taxon>Patellidae</taxon>
        <taxon>Patella</taxon>
    </lineage>
</organism>
<feature type="domain" description="Pex N-terminal" evidence="18">
    <location>
        <begin position="22"/>
        <end position="66"/>
    </location>
</feature>
<evidence type="ECO:0000256" key="14">
    <source>
        <dbReference type="ARBA" id="ARBA00023140"/>
    </source>
</evidence>
<keyword evidence="9" id="KW-0833">Ubl conjugation pathway</keyword>
<evidence type="ECO:0000256" key="8">
    <source>
        <dbReference type="ARBA" id="ARBA00022771"/>
    </source>
</evidence>
<evidence type="ECO:0000256" key="4">
    <source>
        <dbReference type="ARBA" id="ARBA00022448"/>
    </source>
</evidence>
<protein>
    <recommendedName>
        <fullName evidence="17">RING-type E3 ubiquitin transferase (cysteine targeting)</fullName>
        <ecNumber evidence="17">2.3.2.36</ecNumber>
    </recommendedName>
    <alternativeName>
        <fullName evidence="15">Peroxin-2</fullName>
    </alternativeName>
</protein>
<dbReference type="EMBL" id="JAZGQO010000010">
    <property type="protein sequence ID" value="KAK6175282.1"/>
    <property type="molecule type" value="Genomic_DNA"/>
</dbReference>
<dbReference type="PANTHER" id="PTHR48178:SF1">
    <property type="entry name" value="PEROXISOME BIOGENESIS FACTOR 2"/>
    <property type="match status" value="1"/>
</dbReference>
<evidence type="ECO:0000256" key="6">
    <source>
        <dbReference type="ARBA" id="ARBA00022692"/>
    </source>
</evidence>
<evidence type="ECO:0000256" key="9">
    <source>
        <dbReference type="ARBA" id="ARBA00022786"/>
    </source>
</evidence>
<evidence type="ECO:0000256" key="16">
    <source>
        <dbReference type="ARBA" id="ARBA00034438"/>
    </source>
</evidence>
<evidence type="ECO:0000313" key="20">
    <source>
        <dbReference type="Proteomes" id="UP001347796"/>
    </source>
</evidence>
<keyword evidence="12" id="KW-1133">Transmembrane helix</keyword>
<dbReference type="GO" id="GO:0008270">
    <property type="term" value="F:zinc ion binding"/>
    <property type="evidence" value="ECO:0007669"/>
    <property type="project" value="UniProtKB-KW"/>
</dbReference>
<evidence type="ECO:0000256" key="1">
    <source>
        <dbReference type="ARBA" id="ARBA00004585"/>
    </source>
</evidence>
<dbReference type="GO" id="GO:0005778">
    <property type="term" value="C:peroxisomal membrane"/>
    <property type="evidence" value="ECO:0007669"/>
    <property type="project" value="UniProtKB-SubCell"/>
</dbReference>
<gene>
    <name evidence="19" type="ORF">SNE40_013776</name>
</gene>
<keyword evidence="20" id="KW-1185">Reference proteome</keyword>
<proteinExistence type="inferred from homology"/>
<keyword evidence="7" id="KW-0479">Metal-binding</keyword>
<keyword evidence="13" id="KW-0472">Membrane</keyword>
<keyword evidence="14" id="KW-0576">Peroxisome</keyword>
<dbReference type="AlphaFoldDB" id="A0AAN8JD56"/>
<evidence type="ECO:0000256" key="7">
    <source>
        <dbReference type="ARBA" id="ARBA00022723"/>
    </source>
</evidence>
<dbReference type="GO" id="GO:0061630">
    <property type="term" value="F:ubiquitin protein ligase activity"/>
    <property type="evidence" value="ECO:0007669"/>
    <property type="project" value="UniProtKB-EC"/>
</dbReference>
<comment type="catalytic activity">
    <reaction evidence="16">
        <text>[E2 ubiquitin-conjugating enzyme]-S-ubiquitinyl-L-cysteine + [acceptor protein]-L-cysteine = [E2 ubiquitin-conjugating enzyme]-L-cysteine + [acceptor protein]-S-ubiquitinyl-L-cysteine.</text>
        <dbReference type="EC" id="2.3.2.36"/>
    </reaction>
</comment>
<keyword evidence="5" id="KW-0808">Transferase</keyword>
<sequence>MVDNSGPVKALRVGQLDAAELDNEVLNLTKSQLNHVFKYLQTGVFARYNPEINALLKLVLWKVSTDFKQNLIVISKRTY</sequence>
<comment type="caution">
    <text evidence="19">The sequence shown here is derived from an EMBL/GenBank/DDBJ whole genome shotgun (WGS) entry which is preliminary data.</text>
</comment>
<name>A0AAN8JD56_PATCE</name>
<keyword evidence="11" id="KW-0653">Protein transport</keyword>
<evidence type="ECO:0000256" key="3">
    <source>
        <dbReference type="ARBA" id="ARBA00008704"/>
    </source>
</evidence>
<comment type="similarity">
    <text evidence="3">Belongs to the pex2/pex10/pex12 family.</text>
</comment>
<keyword evidence="4" id="KW-0813">Transport</keyword>
<comment type="subcellular location">
    <subcellularLocation>
        <location evidence="1">Peroxisome membrane</location>
        <topology evidence="1">Multi-pass membrane protein</topology>
    </subcellularLocation>
</comment>
<accession>A0AAN8JD56</accession>
<evidence type="ECO:0000256" key="2">
    <source>
        <dbReference type="ARBA" id="ARBA00004906"/>
    </source>
</evidence>
<evidence type="ECO:0000256" key="13">
    <source>
        <dbReference type="ARBA" id="ARBA00023136"/>
    </source>
</evidence>
<dbReference type="InterPro" id="IPR025654">
    <property type="entry name" value="PEX2/10"/>
</dbReference>
<dbReference type="InterPro" id="IPR006845">
    <property type="entry name" value="Pex_N"/>
</dbReference>